<comment type="caution">
    <text evidence="5">The sequence shown here is derived from an EMBL/GenBank/DDBJ whole genome shotgun (WGS) entry which is preliminary data.</text>
</comment>
<dbReference type="Proteomes" id="UP000444980">
    <property type="component" value="Unassembled WGS sequence"/>
</dbReference>
<keyword evidence="2" id="KW-0732">Signal</keyword>
<sequence length="380" mass="39827">MSARRRLAVGTGALAVALATAGCGVGLQDVPVGGVRNTFDVTADVTSADGVVDGADVINGQQVVGRVTEVRLVDGHPQLTLSLRKDTQLPANVTAAVEIPSALGTPFVRLQAPSDPQGALVAGSRIDVDQTSIGPQVEGTLAAMGNILSGSGVRQLQSVMASLNTAFENRSDKVGDLIDTLNRLLARTSRHTADFNAAMRAAAEATDLMTAQQAKIEAFLDQTPQAVTVLAAQRDRIAVLMTQTTRLARNLDAITNGRQAELNKLVPDAATLVDSLSAFNKDVGHTLKHMNSFMRNFSRAIRGDYLVFDGALDIPGGIDKIITGGLLGSGQPLPTPGELADILSGGLYRDPNHKTRAPKRMKKQTPGATRPGVHGAEAPR</sequence>
<evidence type="ECO:0000313" key="6">
    <source>
        <dbReference type="Proteomes" id="UP000444980"/>
    </source>
</evidence>
<evidence type="ECO:0000313" key="5">
    <source>
        <dbReference type="EMBL" id="GED97799.1"/>
    </source>
</evidence>
<reference evidence="6" key="1">
    <citation type="submission" date="2019-06" db="EMBL/GenBank/DDBJ databases">
        <title>Gordonia isolated from sludge of a wastewater treatment plant.</title>
        <authorList>
            <person name="Tamura T."/>
            <person name="Aoyama K."/>
            <person name="Kang Y."/>
            <person name="Saito S."/>
            <person name="Akiyama N."/>
            <person name="Yazawa K."/>
            <person name="Gonoi T."/>
            <person name="Mikami Y."/>
        </authorList>
    </citation>
    <scope>NUCLEOTIDE SEQUENCE [LARGE SCALE GENOMIC DNA]</scope>
    <source>
        <strain evidence="6">NBRC 107697</strain>
    </source>
</reference>
<keyword evidence="6" id="KW-1185">Reference proteome</keyword>
<dbReference type="PANTHER" id="PTHR33371:SF15">
    <property type="entry name" value="LIPOPROTEIN LPRN"/>
    <property type="match status" value="1"/>
</dbReference>
<dbReference type="Pfam" id="PF11887">
    <property type="entry name" value="Mce4_CUP1"/>
    <property type="match status" value="1"/>
</dbReference>
<accession>A0A7I9UY15</accession>
<evidence type="ECO:0000256" key="1">
    <source>
        <dbReference type="SAM" id="MobiDB-lite"/>
    </source>
</evidence>
<dbReference type="PROSITE" id="PS51257">
    <property type="entry name" value="PROKAR_LIPOPROTEIN"/>
    <property type="match status" value="1"/>
</dbReference>
<dbReference type="InterPro" id="IPR024516">
    <property type="entry name" value="Mce_C"/>
</dbReference>
<evidence type="ECO:0000256" key="2">
    <source>
        <dbReference type="SAM" id="SignalP"/>
    </source>
</evidence>
<dbReference type="InterPro" id="IPR003399">
    <property type="entry name" value="Mce/MlaD"/>
</dbReference>
<dbReference type="OrthoDB" id="9774928at2"/>
<dbReference type="RefSeq" id="WP_161927081.1">
    <property type="nucleotide sequence ID" value="NZ_BJOU01000001.1"/>
</dbReference>
<evidence type="ECO:0008006" key="7">
    <source>
        <dbReference type="Google" id="ProtNLM"/>
    </source>
</evidence>
<gene>
    <name evidence="5" type="ORF">nbrc107697_18380</name>
</gene>
<evidence type="ECO:0000259" key="3">
    <source>
        <dbReference type="Pfam" id="PF02470"/>
    </source>
</evidence>
<evidence type="ECO:0000259" key="4">
    <source>
        <dbReference type="Pfam" id="PF11887"/>
    </source>
</evidence>
<feature type="domain" description="Mammalian cell entry C-terminal" evidence="4">
    <location>
        <begin position="120"/>
        <end position="303"/>
    </location>
</feature>
<proteinExistence type="predicted"/>
<dbReference type="PANTHER" id="PTHR33371">
    <property type="entry name" value="INTERMEMBRANE PHOSPHOLIPID TRANSPORT SYSTEM BINDING PROTEIN MLAD-RELATED"/>
    <property type="match status" value="1"/>
</dbReference>
<feature type="signal peptide" evidence="2">
    <location>
        <begin position="1"/>
        <end position="21"/>
    </location>
</feature>
<name>A0A7I9UY15_9ACTN</name>
<dbReference type="InterPro" id="IPR052336">
    <property type="entry name" value="MlaD_Phospholipid_Transporter"/>
</dbReference>
<feature type="region of interest" description="Disordered" evidence="1">
    <location>
        <begin position="345"/>
        <end position="380"/>
    </location>
</feature>
<feature type="chain" id="PRO_5038853810" description="Mce family protein" evidence="2">
    <location>
        <begin position="22"/>
        <end position="380"/>
    </location>
</feature>
<organism evidence="5 6">
    <name type="scientific">Gordonia crocea</name>
    <dbReference type="NCBI Taxonomy" id="589162"/>
    <lineage>
        <taxon>Bacteria</taxon>
        <taxon>Bacillati</taxon>
        <taxon>Actinomycetota</taxon>
        <taxon>Actinomycetes</taxon>
        <taxon>Mycobacteriales</taxon>
        <taxon>Gordoniaceae</taxon>
        <taxon>Gordonia</taxon>
    </lineage>
</organism>
<feature type="domain" description="Mce/MlaD" evidence="3">
    <location>
        <begin position="40"/>
        <end position="112"/>
    </location>
</feature>
<dbReference type="GO" id="GO:0005576">
    <property type="term" value="C:extracellular region"/>
    <property type="evidence" value="ECO:0007669"/>
    <property type="project" value="TreeGrafter"/>
</dbReference>
<dbReference type="EMBL" id="BJOU01000001">
    <property type="protein sequence ID" value="GED97799.1"/>
    <property type="molecule type" value="Genomic_DNA"/>
</dbReference>
<dbReference type="AlphaFoldDB" id="A0A7I9UY15"/>
<feature type="compositionally biased region" description="Basic residues" evidence="1">
    <location>
        <begin position="354"/>
        <end position="363"/>
    </location>
</feature>
<protein>
    <recommendedName>
        <fullName evidence="7">Mce family protein</fullName>
    </recommendedName>
</protein>
<dbReference type="Pfam" id="PF02470">
    <property type="entry name" value="MlaD"/>
    <property type="match status" value="1"/>
</dbReference>